<dbReference type="Gramene" id="Psat06G0003400-T1">
    <property type="protein sequence ID" value="KAI5392710.1"/>
    <property type="gene ID" value="KIW84_060034"/>
</dbReference>
<dbReference type="InterPro" id="IPR032567">
    <property type="entry name" value="RTL1-rel"/>
</dbReference>
<organism evidence="1 2">
    <name type="scientific">Pisum sativum</name>
    <name type="common">Garden pea</name>
    <name type="synonym">Lathyrus oleraceus</name>
    <dbReference type="NCBI Taxonomy" id="3888"/>
    <lineage>
        <taxon>Eukaryota</taxon>
        <taxon>Viridiplantae</taxon>
        <taxon>Streptophyta</taxon>
        <taxon>Embryophyta</taxon>
        <taxon>Tracheophyta</taxon>
        <taxon>Spermatophyta</taxon>
        <taxon>Magnoliopsida</taxon>
        <taxon>eudicotyledons</taxon>
        <taxon>Gunneridae</taxon>
        <taxon>Pentapetalae</taxon>
        <taxon>rosids</taxon>
        <taxon>fabids</taxon>
        <taxon>Fabales</taxon>
        <taxon>Fabaceae</taxon>
        <taxon>Papilionoideae</taxon>
        <taxon>50 kb inversion clade</taxon>
        <taxon>NPAAA clade</taxon>
        <taxon>Hologalegina</taxon>
        <taxon>IRL clade</taxon>
        <taxon>Fabeae</taxon>
        <taxon>Lathyrus</taxon>
    </lineage>
</organism>
<dbReference type="InterPro" id="IPR043502">
    <property type="entry name" value="DNA/RNA_pol_sf"/>
</dbReference>
<dbReference type="EMBL" id="JAMSHJ010000006">
    <property type="protein sequence ID" value="KAI5392710.1"/>
    <property type="molecule type" value="Genomic_DNA"/>
</dbReference>
<evidence type="ECO:0000313" key="2">
    <source>
        <dbReference type="Proteomes" id="UP001058974"/>
    </source>
</evidence>
<dbReference type="Gene3D" id="3.10.10.10">
    <property type="entry name" value="HIV Type 1 Reverse Transcriptase, subunit A, domain 1"/>
    <property type="match status" value="1"/>
</dbReference>
<dbReference type="PANTHER" id="PTHR15503:SF22">
    <property type="entry name" value="TRANSPOSON TY3-I GAG POLYPROTEIN"/>
    <property type="match status" value="1"/>
</dbReference>
<dbReference type="PANTHER" id="PTHR15503">
    <property type="entry name" value="LDOC1 RELATED"/>
    <property type="match status" value="1"/>
</dbReference>
<dbReference type="CDD" id="cd00303">
    <property type="entry name" value="retropepsin_like"/>
    <property type="match status" value="1"/>
</dbReference>
<reference evidence="1 2" key="1">
    <citation type="journal article" date="2022" name="Nat. Genet.">
        <title>Improved pea reference genome and pan-genome highlight genomic features and evolutionary characteristics.</title>
        <authorList>
            <person name="Yang T."/>
            <person name="Liu R."/>
            <person name="Luo Y."/>
            <person name="Hu S."/>
            <person name="Wang D."/>
            <person name="Wang C."/>
            <person name="Pandey M.K."/>
            <person name="Ge S."/>
            <person name="Xu Q."/>
            <person name="Li N."/>
            <person name="Li G."/>
            <person name="Huang Y."/>
            <person name="Saxena R.K."/>
            <person name="Ji Y."/>
            <person name="Li M."/>
            <person name="Yan X."/>
            <person name="He Y."/>
            <person name="Liu Y."/>
            <person name="Wang X."/>
            <person name="Xiang C."/>
            <person name="Varshney R.K."/>
            <person name="Ding H."/>
            <person name="Gao S."/>
            <person name="Zong X."/>
        </authorList>
    </citation>
    <scope>NUCLEOTIDE SEQUENCE [LARGE SCALE GENOMIC DNA]</scope>
    <source>
        <strain evidence="1 2">cv. Zhongwan 6</strain>
    </source>
</reference>
<accession>A0A9D4W1E0</accession>
<dbReference type="SUPFAM" id="SSF56672">
    <property type="entry name" value="DNA/RNA polymerases"/>
    <property type="match status" value="1"/>
</dbReference>
<keyword evidence="2" id="KW-1185">Reference proteome</keyword>
<proteinExistence type="predicted"/>
<gene>
    <name evidence="1" type="ORF">KIW84_060034</name>
</gene>
<name>A0A9D4W1E0_PEA</name>
<protein>
    <submittedName>
        <fullName evidence="1">Uncharacterized protein</fullName>
    </submittedName>
</protein>
<evidence type="ECO:0000313" key="1">
    <source>
        <dbReference type="EMBL" id="KAI5392710.1"/>
    </source>
</evidence>
<comment type="caution">
    <text evidence="1">The sequence shown here is derived from an EMBL/GenBank/DDBJ whole genome shotgun (WGS) entry which is preliminary data.</text>
</comment>
<dbReference type="Proteomes" id="UP001058974">
    <property type="component" value="Chromosome 6"/>
</dbReference>
<sequence length="501" mass="56130">MDQARLECVENQLSSLHSTPHPGNKGSVVPPLPQQPFQTWNIKLDFPRFDGTESWAMFTRALEMEFGPSPYESLRLAFPDATLDCFVSGLKPEIKRDVISQTPTTLSRAFALARLFEDKYNPPPCKNPPPINSRPYHYPCPNTNPKPTNNVPILPNPKPPNPSPKFHPVKNITRTEIQLRREKGLCYYCDDKFSTTHKCPNRHYFLFQVEDGDTAQAIENNDSAIPDSYIVDDSEHHISLNALNGSHGTGIMRFQGRIQGVAITVLLDSGSSDNFLQPRIANCLELPIESTAQFPVLTLHLPVYLLPITGADLVLGAPWLKTLGPHIADYNALSIKFYVKDTFITLYGDQPKGPRHAQFHHIKRLHNTHSIEASFTLQFQKIEPSSTCAPTELHPDLATIVTTFSDIFAEPKGLPPPRFQDHTIPLLEGSNPVKVRPYRYPHSQKAQIEKMVAKMLEQGIIQPTSAASQGYEQEVAVVYQPETMRPCGQCPALPNKPAIHF</sequence>
<dbReference type="AlphaFoldDB" id="A0A9D4W1E0"/>